<feature type="transmembrane region" description="Helical" evidence="1">
    <location>
        <begin position="123"/>
        <end position="139"/>
    </location>
</feature>
<dbReference type="Proteomes" id="UP000186040">
    <property type="component" value="Unassembled WGS sequence"/>
</dbReference>
<sequence>MATGREARLRIGTEDRERAVDALGAHLAAGRLDVDEYAARCTAANAARTRAELLAAFEDLPAPHPTFGAPLPGPVPGGAVAQAPRRDPLIHETNPHRTRVVVITGLSVALAAVVTVVAVTGTWWALAPILLVGIFVVMVS</sequence>
<reference evidence="3 4" key="1">
    <citation type="submission" date="2016-10" db="EMBL/GenBank/DDBJ databases">
        <title>The Draft Genome Sequence of Actinokineospora bangkokensis 44EHWT reveals the biosynthetic pathway of antifungal compounds Thailandins with unusual extender unit butylmalonyl-CoA.</title>
        <authorList>
            <person name="Greule A."/>
            <person name="Intra B."/>
            <person name="Flemming S."/>
            <person name="Rommel M.G."/>
            <person name="Panbangred W."/>
            <person name="Bechthold A."/>
        </authorList>
    </citation>
    <scope>NUCLEOTIDE SEQUENCE [LARGE SCALE GENOMIC DNA]</scope>
    <source>
        <strain evidence="3 4">44EHW</strain>
    </source>
</reference>
<name>A0A1Q9LH21_9PSEU</name>
<accession>A0A1Q9LH21</accession>
<dbReference type="InterPro" id="IPR012551">
    <property type="entry name" value="DUF1707_SHOCT-like"/>
</dbReference>
<keyword evidence="1" id="KW-0472">Membrane</keyword>
<gene>
    <name evidence="3" type="ORF">BJP25_26970</name>
</gene>
<comment type="caution">
    <text evidence="3">The sequence shown here is derived from an EMBL/GenBank/DDBJ whole genome shotgun (WGS) entry which is preliminary data.</text>
</comment>
<feature type="transmembrane region" description="Helical" evidence="1">
    <location>
        <begin position="100"/>
        <end position="117"/>
    </location>
</feature>
<organism evidence="3 4">
    <name type="scientific">Actinokineospora bangkokensis</name>
    <dbReference type="NCBI Taxonomy" id="1193682"/>
    <lineage>
        <taxon>Bacteria</taxon>
        <taxon>Bacillati</taxon>
        <taxon>Actinomycetota</taxon>
        <taxon>Actinomycetes</taxon>
        <taxon>Pseudonocardiales</taxon>
        <taxon>Pseudonocardiaceae</taxon>
        <taxon>Actinokineospora</taxon>
    </lineage>
</organism>
<keyword evidence="1" id="KW-1133">Transmembrane helix</keyword>
<keyword evidence="1" id="KW-0812">Transmembrane</keyword>
<proteinExistence type="predicted"/>
<dbReference type="AlphaFoldDB" id="A0A1Q9LH21"/>
<keyword evidence="4" id="KW-1185">Reference proteome</keyword>
<feature type="domain" description="DUF1707" evidence="2">
    <location>
        <begin position="9"/>
        <end position="61"/>
    </location>
</feature>
<evidence type="ECO:0000313" key="3">
    <source>
        <dbReference type="EMBL" id="OLR91310.1"/>
    </source>
</evidence>
<evidence type="ECO:0000256" key="1">
    <source>
        <dbReference type="SAM" id="Phobius"/>
    </source>
</evidence>
<protein>
    <recommendedName>
        <fullName evidence="2">DUF1707 domain-containing protein</fullName>
    </recommendedName>
</protein>
<dbReference type="EMBL" id="MKQR01000025">
    <property type="protein sequence ID" value="OLR91310.1"/>
    <property type="molecule type" value="Genomic_DNA"/>
</dbReference>
<dbReference type="RefSeq" id="WP_075976967.1">
    <property type="nucleotide sequence ID" value="NZ_MKQR01000025.1"/>
</dbReference>
<evidence type="ECO:0000259" key="2">
    <source>
        <dbReference type="Pfam" id="PF08044"/>
    </source>
</evidence>
<dbReference type="Pfam" id="PF08044">
    <property type="entry name" value="DUF1707"/>
    <property type="match status" value="1"/>
</dbReference>
<evidence type="ECO:0000313" key="4">
    <source>
        <dbReference type="Proteomes" id="UP000186040"/>
    </source>
</evidence>
<dbReference type="STRING" id="1193682.BJP25_26970"/>